<dbReference type="InterPro" id="IPR003718">
    <property type="entry name" value="OsmC/Ohr_fam"/>
</dbReference>
<dbReference type="Pfam" id="PF02566">
    <property type="entry name" value="OsmC"/>
    <property type="match status" value="1"/>
</dbReference>
<dbReference type="RefSeq" id="WP_252586602.1">
    <property type="nucleotide sequence ID" value="NZ_JAMWYS010000024.1"/>
</dbReference>
<protein>
    <submittedName>
        <fullName evidence="1">OsmC family protein</fullName>
    </submittedName>
</protein>
<accession>A0A9X2JCY7</accession>
<dbReference type="PANTHER" id="PTHR39624">
    <property type="entry name" value="PROTEIN INVOLVED IN RIMO-MEDIATED BETA-METHYLTHIOLATION OF RIBOSOMAL PROTEIN S12 YCAO"/>
    <property type="match status" value="1"/>
</dbReference>
<dbReference type="Gene3D" id="3.30.300.20">
    <property type="match status" value="1"/>
</dbReference>
<sequence length="145" mass="16144">MEKNIAKAIKTVTATIGAENYKTTLQTQHHQLLADEPEQIGGKNLGPGPSDFLMSSLAACTAITLKMYVDRKQWVTGEIKVQVCFEHKNENGHLSSVFTRIVSVSQQLDEEKMQRLLDIANACPIHNLLTNPIDIHTTIQLYGQD</sequence>
<dbReference type="AlphaFoldDB" id="A0A9X2JCY7"/>
<evidence type="ECO:0000313" key="2">
    <source>
        <dbReference type="Proteomes" id="UP001155182"/>
    </source>
</evidence>
<organism evidence="1 2">
    <name type="scientific">Solitalea agri</name>
    <dbReference type="NCBI Taxonomy" id="2953739"/>
    <lineage>
        <taxon>Bacteria</taxon>
        <taxon>Pseudomonadati</taxon>
        <taxon>Bacteroidota</taxon>
        <taxon>Sphingobacteriia</taxon>
        <taxon>Sphingobacteriales</taxon>
        <taxon>Sphingobacteriaceae</taxon>
        <taxon>Solitalea</taxon>
    </lineage>
</organism>
<name>A0A9X2JCY7_9SPHI</name>
<dbReference type="InterPro" id="IPR015946">
    <property type="entry name" value="KH_dom-like_a/b"/>
</dbReference>
<dbReference type="SUPFAM" id="SSF82784">
    <property type="entry name" value="OsmC-like"/>
    <property type="match status" value="1"/>
</dbReference>
<dbReference type="Proteomes" id="UP001155182">
    <property type="component" value="Unassembled WGS sequence"/>
</dbReference>
<gene>
    <name evidence="1" type="ORF">NF867_05425</name>
</gene>
<reference evidence="1" key="1">
    <citation type="submission" date="2022-06" db="EMBL/GenBank/DDBJ databases">
        <title>Solitalea sp. MAHUQ-68 isolated from rhizospheric soil.</title>
        <authorList>
            <person name="Huq M.A."/>
        </authorList>
    </citation>
    <scope>NUCLEOTIDE SEQUENCE</scope>
    <source>
        <strain evidence="1">MAHUQ-68</strain>
    </source>
</reference>
<dbReference type="PANTHER" id="PTHR39624:SF2">
    <property type="entry name" value="OSMC-LIKE PROTEIN"/>
    <property type="match status" value="1"/>
</dbReference>
<evidence type="ECO:0000313" key="1">
    <source>
        <dbReference type="EMBL" id="MCO4292300.1"/>
    </source>
</evidence>
<dbReference type="EMBL" id="JAMWYS010000024">
    <property type="protein sequence ID" value="MCO4292300.1"/>
    <property type="molecule type" value="Genomic_DNA"/>
</dbReference>
<dbReference type="InterPro" id="IPR036102">
    <property type="entry name" value="OsmC/Ohrsf"/>
</dbReference>
<keyword evidence="2" id="KW-1185">Reference proteome</keyword>
<proteinExistence type="predicted"/>
<comment type="caution">
    <text evidence="1">The sequence shown here is derived from an EMBL/GenBank/DDBJ whole genome shotgun (WGS) entry which is preliminary data.</text>
</comment>